<keyword evidence="5 9" id="KW-0297">G-protein coupled receptor</keyword>
<evidence type="ECO:0000313" key="14">
    <source>
        <dbReference type="Proteomes" id="UP000275408"/>
    </source>
</evidence>
<evidence type="ECO:0000256" key="9">
    <source>
        <dbReference type="RuleBase" id="RU000688"/>
    </source>
</evidence>
<evidence type="ECO:0000256" key="3">
    <source>
        <dbReference type="ARBA" id="ARBA00022692"/>
    </source>
</evidence>
<feature type="domain" description="G-protein coupled receptors family 1 profile" evidence="12">
    <location>
        <begin position="58"/>
        <end position="295"/>
    </location>
</feature>
<dbReference type="AlphaFoldDB" id="A0A3M6T9F8"/>
<dbReference type="SUPFAM" id="SSF81321">
    <property type="entry name" value="Family A G protein-coupled receptor-like"/>
    <property type="match status" value="1"/>
</dbReference>
<evidence type="ECO:0000313" key="13">
    <source>
        <dbReference type="EMBL" id="RMX37961.1"/>
    </source>
</evidence>
<dbReference type="PROSITE" id="PS00237">
    <property type="entry name" value="G_PROTEIN_RECEP_F1_1"/>
    <property type="match status" value="1"/>
</dbReference>
<dbReference type="Gene3D" id="1.20.1070.10">
    <property type="entry name" value="Rhodopsin 7-helix transmembrane proteins"/>
    <property type="match status" value="1"/>
</dbReference>
<dbReference type="PROSITE" id="PS50262">
    <property type="entry name" value="G_PROTEIN_RECEP_F1_2"/>
    <property type="match status" value="1"/>
</dbReference>
<feature type="region of interest" description="Disordered" evidence="10">
    <location>
        <begin position="336"/>
        <end position="359"/>
    </location>
</feature>
<feature type="region of interest" description="Disordered" evidence="10">
    <location>
        <begin position="403"/>
        <end position="427"/>
    </location>
</feature>
<dbReference type="PRINTS" id="PR00237">
    <property type="entry name" value="GPCRRHODOPSN"/>
</dbReference>
<proteinExistence type="inferred from homology"/>
<comment type="caution">
    <text evidence="13">The sequence shown here is derived from an EMBL/GenBank/DDBJ whole genome shotgun (WGS) entry which is preliminary data.</text>
</comment>
<dbReference type="InterPro" id="IPR000276">
    <property type="entry name" value="GPCR_Rhodpsn"/>
</dbReference>
<keyword evidence="3 9" id="KW-0812">Transmembrane</keyword>
<keyword evidence="7 9" id="KW-0675">Receptor</keyword>
<evidence type="ECO:0000256" key="8">
    <source>
        <dbReference type="ARBA" id="ARBA00023224"/>
    </source>
</evidence>
<feature type="transmembrane region" description="Helical" evidence="11">
    <location>
        <begin position="40"/>
        <end position="65"/>
    </location>
</feature>
<organism evidence="13 14">
    <name type="scientific">Pocillopora damicornis</name>
    <name type="common">Cauliflower coral</name>
    <name type="synonym">Millepora damicornis</name>
    <dbReference type="NCBI Taxonomy" id="46731"/>
    <lineage>
        <taxon>Eukaryota</taxon>
        <taxon>Metazoa</taxon>
        <taxon>Cnidaria</taxon>
        <taxon>Anthozoa</taxon>
        <taxon>Hexacorallia</taxon>
        <taxon>Scleractinia</taxon>
        <taxon>Astrocoeniina</taxon>
        <taxon>Pocilloporidae</taxon>
        <taxon>Pocillopora</taxon>
    </lineage>
</organism>
<evidence type="ECO:0000256" key="7">
    <source>
        <dbReference type="ARBA" id="ARBA00023170"/>
    </source>
</evidence>
<evidence type="ECO:0000256" key="11">
    <source>
        <dbReference type="SAM" id="Phobius"/>
    </source>
</evidence>
<evidence type="ECO:0000256" key="2">
    <source>
        <dbReference type="ARBA" id="ARBA00022475"/>
    </source>
</evidence>
<dbReference type="InterPro" id="IPR050569">
    <property type="entry name" value="TAAR"/>
</dbReference>
<evidence type="ECO:0000256" key="10">
    <source>
        <dbReference type="SAM" id="MobiDB-lite"/>
    </source>
</evidence>
<feature type="compositionally biased region" description="Basic and acidic residues" evidence="10">
    <location>
        <begin position="346"/>
        <end position="355"/>
    </location>
</feature>
<keyword evidence="14" id="KW-1185">Reference proteome</keyword>
<feature type="compositionally biased region" description="Polar residues" evidence="10">
    <location>
        <begin position="403"/>
        <end position="412"/>
    </location>
</feature>
<dbReference type="Proteomes" id="UP000275408">
    <property type="component" value="Unassembled WGS sequence"/>
</dbReference>
<evidence type="ECO:0000256" key="5">
    <source>
        <dbReference type="ARBA" id="ARBA00023040"/>
    </source>
</evidence>
<dbReference type="EMBL" id="RCHS01004063">
    <property type="protein sequence ID" value="RMX37961.1"/>
    <property type="molecule type" value="Genomic_DNA"/>
</dbReference>
<dbReference type="PANTHER" id="PTHR24249:SF372">
    <property type="entry name" value="G-PROTEIN COUPLED RECEPTORS FAMILY 1 PROFILE DOMAIN-CONTAINING PROTEIN"/>
    <property type="match status" value="1"/>
</dbReference>
<dbReference type="CDD" id="cd00637">
    <property type="entry name" value="7tm_classA_rhodopsin-like"/>
    <property type="match status" value="1"/>
</dbReference>
<dbReference type="OMA" id="FITAHIL"/>
<dbReference type="Pfam" id="PF00001">
    <property type="entry name" value="7tm_1"/>
    <property type="match status" value="1"/>
</dbReference>
<dbReference type="GO" id="GO:0005886">
    <property type="term" value="C:plasma membrane"/>
    <property type="evidence" value="ECO:0007669"/>
    <property type="project" value="UniProtKB-SubCell"/>
</dbReference>
<feature type="transmembrane region" description="Helical" evidence="11">
    <location>
        <begin position="77"/>
        <end position="99"/>
    </location>
</feature>
<dbReference type="InterPro" id="IPR017452">
    <property type="entry name" value="GPCR_Rhodpsn_7TM"/>
</dbReference>
<protein>
    <recommendedName>
        <fullName evidence="12">G-protein coupled receptors family 1 profile domain-containing protein</fullName>
    </recommendedName>
</protein>
<dbReference type="OrthoDB" id="5981105at2759"/>
<accession>A0A3M6T9F8</accession>
<comment type="similarity">
    <text evidence="9">Belongs to the G-protein coupled receptor 1 family.</text>
</comment>
<feature type="compositionally biased region" description="Basic and acidic residues" evidence="10">
    <location>
        <begin position="413"/>
        <end position="427"/>
    </location>
</feature>
<evidence type="ECO:0000259" key="12">
    <source>
        <dbReference type="PROSITE" id="PS50262"/>
    </source>
</evidence>
<sequence>MVLNDTEKWTNSTTVVSQESSLYACPKSPDLTFDLDATTFPWILVSVKSFACLSISFLNLLVLTAVRVRKELSKHSYVLLSSLAGADFLVGTLTMPFSASLDVLLAIRRVTYFCTLDIVNVYLMYCASWCALYHMTAIAWERFVAITKTVLYPVIVTRGRLRTLATVVWMGAILTTLPPFGLEAAGLDLMFVEMWIFFASICGAVSLIATGYFYVKIYIEVRKRKIDQITQVTVLAQAKLETKVAKTAALLTLVLVISFVPGIVVSSSPTLRTSTSIRVSELIMQMGSIVNPLLYCYRDRRFRNALLEMLRMKKPQVIQRPANAAMPVHRVQEKVPMNSKNALPKETSRETRTDGFTRSASCASLNTELNRLSHQTTCHKTLTRSMSAPSFAQFNAAFESNQMPLPSTLTRTETFHGEIKPASKPEN</sequence>
<name>A0A3M6T9F8_POCDA</name>
<dbReference type="GO" id="GO:0004930">
    <property type="term" value="F:G protein-coupled receptor activity"/>
    <property type="evidence" value="ECO:0007669"/>
    <property type="project" value="UniProtKB-KW"/>
</dbReference>
<feature type="transmembrane region" description="Helical" evidence="11">
    <location>
        <begin position="247"/>
        <end position="265"/>
    </location>
</feature>
<feature type="transmembrane region" description="Helical" evidence="11">
    <location>
        <begin position="194"/>
        <end position="215"/>
    </location>
</feature>
<feature type="transmembrane region" description="Helical" evidence="11">
    <location>
        <begin position="161"/>
        <end position="182"/>
    </location>
</feature>
<comment type="subcellular location">
    <subcellularLocation>
        <location evidence="1">Cell membrane</location>
        <topology evidence="1">Multi-pass membrane protein</topology>
    </subcellularLocation>
</comment>
<feature type="transmembrane region" description="Helical" evidence="11">
    <location>
        <begin position="119"/>
        <end position="140"/>
    </location>
</feature>
<gene>
    <name evidence="13" type="ORF">pdam_00009061</name>
</gene>
<keyword evidence="6 11" id="KW-0472">Membrane</keyword>
<keyword evidence="2" id="KW-1003">Cell membrane</keyword>
<keyword evidence="4 11" id="KW-1133">Transmembrane helix</keyword>
<evidence type="ECO:0000256" key="4">
    <source>
        <dbReference type="ARBA" id="ARBA00022989"/>
    </source>
</evidence>
<reference evidence="13 14" key="1">
    <citation type="journal article" date="2018" name="Sci. Rep.">
        <title>Comparative analysis of the Pocillopora damicornis genome highlights role of immune system in coral evolution.</title>
        <authorList>
            <person name="Cunning R."/>
            <person name="Bay R.A."/>
            <person name="Gillette P."/>
            <person name="Baker A.C."/>
            <person name="Traylor-Knowles N."/>
        </authorList>
    </citation>
    <scope>NUCLEOTIDE SEQUENCE [LARGE SCALE GENOMIC DNA]</scope>
    <source>
        <strain evidence="13">RSMAS</strain>
        <tissue evidence="13">Whole animal</tissue>
    </source>
</reference>
<keyword evidence="8 9" id="KW-0807">Transducer</keyword>
<evidence type="ECO:0000256" key="6">
    <source>
        <dbReference type="ARBA" id="ARBA00023136"/>
    </source>
</evidence>
<dbReference type="PANTHER" id="PTHR24249">
    <property type="entry name" value="HISTAMINE RECEPTOR-RELATED G-PROTEIN COUPLED RECEPTOR"/>
    <property type="match status" value="1"/>
</dbReference>
<evidence type="ECO:0000256" key="1">
    <source>
        <dbReference type="ARBA" id="ARBA00004651"/>
    </source>
</evidence>